<evidence type="ECO:0000256" key="6">
    <source>
        <dbReference type="ARBA" id="ARBA00023274"/>
    </source>
</evidence>
<dbReference type="Pfam" id="PF01245">
    <property type="entry name" value="Ribosomal_L19"/>
    <property type="match status" value="1"/>
</dbReference>
<dbReference type="InterPro" id="IPR001857">
    <property type="entry name" value="Ribosomal_bL19"/>
</dbReference>
<dbReference type="GO" id="GO:0005762">
    <property type="term" value="C:mitochondrial large ribosomal subunit"/>
    <property type="evidence" value="ECO:0007669"/>
    <property type="project" value="TreeGrafter"/>
</dbReference>
<accession>A0AA36CZX0</accession>
<dbReference type="Proteomes" id="UP001177023">
    <property type="component" value="Unassembled WGS sequence"/>
</dbReference>
<gene>
    <name evidence="9" type="ORF">MSPICULIGERA_LOCUS16300</name>
</gene>
<evidence type="ECO:0000256" key="3">
    <source>
        <dbReference type="ARBA" id="ARBA00022946"/>
    </source>
</evidence>
<evidence type="ECO:0000256" key="1">
    <source>
        <dbReference type="ARBA" id="ARBA00004173"/>
    </source>
</evidence>
<dbReference type="EMBL" id="CATQJA010002653">
    <property type="protein sequence ID" value="CAJ0578036.1"/>
    <property type="molecule type" value="Genomic_DNA"/>
</dbReference>
<name>A0AA36CZX0_9BILA</name>
<evidence type="ECO:0000313" key="9">
    <source>
        <dbReference type="EMBL" id="CAJ0578036.1"/>
    </source>
</evidence>
<keyword evidence="5" id="KW-0496">Mitochondrion</keyword>
<reference evidence="9" key="1">
    <citation type="submission" date="2023-06" db="EMBL/GenBank/DDBJ databases">
        <authorList>
            <person name="Delattre M."/>
        </authorList>
    </citation>
    <scope>NUCLEOTIDE SEQUENCE</scope>
    <source>
        <strain evidence="9">AF72</strain>
    </source>
</reference>
<dbReference type="PRINTS" id="PR00061">
    <property type="entry name" value="RIBOSOMALL19"/>
</dbReference>
<dbReference type="GO" id="GO:0003735">
    <property type="term" value="F:structural constituent of ribosome"/>
    <property type="evidence" value="ECO:0007669"/>
    <property type="project" value="InterPro"/>
</dbReference>
<feature type="non-terminal residue" evidence="9">
    <location>
        <position position="295"/>
    </location>
</feature>
<dbReference type="GO" id="GO:0006412">
    <property type="term" value="P:translation"/>
    <property type="evidence" value="ECO:0007669"/>
    <property type="project" value="InterPro"/>
</dbReference>
<proteinExistence type="inferred from homology"/>
<dbReference type="PANTHER" id="PTHR15680:SF9">
    <property type="entry name" value="LARGE RIBOSOMAL SUBUNIT PROTEIN BL19M"/>
    <property type="match status" value="1"/>
</dbReference>
<comment type="subcellular location">
    <subcellularLocation>
        <location evidence="1">Mitochondrion</location>
    </subcellularLocation>
</comment>
<keyword evidence="3" id="KW-0809">Transit peptide</keyword>
<comment type="similarity">
    <text evidence="2">Belongs to the bacterial ribosomal protein bL19 family.</text>
</comment>
<protein>
    <recommendedName>
        <fullName evidence="7">Large ribosomal subunit protein bL19m</fullName>
    </recommendedName>
    <alternativeName>
        <fullName evidence="8">39S ribosomal protein L19, mitochondrial</fullName>
    </alternativeName>
</protein>
<sequence>MLGRQLVKSRRLTGTGLELIRGACSSKPEQANTAPSELPKKAKQLQHLEKFPEIFPDFGQSPVWNRRVALRDELERADMLERRMQLDIPEFYVGSILAVTSADKNLASREHRFVGICIRREQEGLHHRFTLRNVVEGIGVEIMYEMYNPTIKKIECLKLEKRLDNDLSYLIDALPEYSTFDFNMEGVAHPAGTPIPVNSLKVKMKPAPWSSRWEIRGCQGIEDAWTAQTPYFKRKLHHTKMNDYLQYDLIHDYRTGSTLEHELKVEEDMQKFEKSRHEAGLTRRRIFRSAAVART</sequence>
<evidence type="ECO:0000256" key="8">
    <source>
        <dbReference type="ARBA" id="ARBA00035359"/>
    </source>
</evidence>
<comment type="caution">
    <text evidence="9">The sequence shown here is derived from an EMBL/GenBank/DDBJ whole genome shotgun (WGS) entry which is preliminary data.</text>
</comment>
<dbReference type="InterPro" id="IPR038657">
    <property type="entry name" value="Ribosomal_bL19_sf"/>
</dbReference>
<keyword evidence="6" id="KW-0687">Ribonucleoprotein</keyword>
<dbReference type="PANTHER" id="PTHR15680">
    <property type="entry name" value="RIBOSOMAL PROTEIN L19"/>
    <property type="match status" value="1"/>
</dbReference>
<dbReference type="AlphaFoldDB" id="A0AA36CZX0"/>
<dbReference type="Gene3D" id="2.30.30.790">
    <property type="match status" value="1"/>
</dbReference>
<organism evidence="9 10">
    <name type="scientific">Mesorhabditis spiculigera</name>
    <dbReference type="NCBI Taxonomy" id="96644"/>
    <lineage>
        <taxon>Eukaryota</taxon>
        <taxon>Metazoa</taxon>
        <taxon>Ecdysozoa</taxon>
        <taxon>Nematoda</taxon>
        <taxon>Chromadorea</taxon>
        <taxon>Rhabditida</taxon>
        <taxon>Rhabditina</taxon>
        <taxon>Rhabditomorpha</taxon>
        <taxon>Rhabditoidea</taxon>
        <taxon>Rhabditidae</taxon>
        <taxon>Mesorhabditinae</taxon>
        <taxon>Mesorhabditis</taxon>
    </lineage>
</organism>
<dbReference type="InterPro" id="IPR008991">
    <property type="entry name" value="Translation_prot_SH3-like_sf"/>
</dbReference>
<evidence type="ECO:0000256" key="5">
    <source>
        <dbReference type="ARBA" id="ARBA00023128"/>
    </source>
</evidence>
<keyword evidence="10" id="KW-1185">Reference proteome</keyword>
<evidence type="ECO:0000313" key="10">
    <source>
        <dbReference type="Proteomes" id="UP001177023"/>
    </source>
</evidence>
<evidence type="ECO:0000256" key="2">
    <source>
        <dbReference type="ARBA" id="ARBA00005781"/>
    </source>
</evidence>
<dbReference type="FunFam" id="2.30.30.790:FF:000002">
    <property type="entry name" value="39S ribosomal protein L19, mitochondrial"/>
    <property type="match status" value="1"/>
</dbReference>
<keyword evidence="4" id="KW-0689">Ribosomal protein</keyword>
<evidence type="ECO:0000256" key="4">
    <source>
        <dbReference type="ARBA" id="ARBA00022980"/>
    </source>
</evidence>
<evidence type="ECO:0000256" key="7">
    <source>
        <dbReference type="ARBA" id="ARBA00035288"/>
    </source>
</evidence>
<dbReference type="SUPFAM" id="SSF50104">
    <property type="entry name" value="Translation proteins SH3-like domain"/>
    <property type="match status" value="1"/>
</dbReference>